<dbReference type="PANTHER" id="PTHR33130:SF40">
    <property type="entry name" value="CHROMOGRANIN (DUF1639)"/>
    <property type="match status" value="1"/>
</dbReference>
<accession>A0AA87ZQZ8</accession>
<evidence type="ECO:0000313" key="2">
    <source>
        <dbReference type="EMBL" id="GMN31111.1"/>
    </source>
</evidence>
<protein>
    <submittedName>
        <fullName evidence="2">Uncharacterized protein</fullName>
    </submittedName>
</protein>
<gene>
    <name evidence="2" type="ORF">TIFTF001_003116</name>
</gene>
<feature type="region of interest" description="Disordered" evidence="1">
    <location>
        <begin position="140"/>
        <end position="190"/>
    </location>
</feature>
<dbReference type="PANTHER" id="PTHR33130">
    <property type="entry name" value="PUTATIVE (DUF1639)-RELATED"/>
    <property type="match status" value="1"/>
</dbReference>
<dbReference type="Pfam" id="PF07797">
    <property type="entry name" value="DUF1639"/>
    <property type="match status" value="1"/>
</dbReference>
<dbReference type="EMBL" id="BTGU01000003">
    <property type="protein sequence ID" value="GMN31111.1"/>
    <property type="molecule type" value="Genomic_DNA"/>
</dbReference>
<dbReference type="AlphaFoldDB" id="A0AA87ZQZ8"/>
<organism evidence="2 3">
    <name type="scientific">Ficus carica</name>
    <name type="common">Common fig</name>
    <dbReference type="NCBI Taxonomy" id="3494"/>
    <lineage>
        <taxon>Eukaryota</taxon>
        <taxon>Viridiplantae</taxon>
        <taxon>Streptophyta</taxon>
        <taxon>Embryophyta</taxon>
        <taxon>Tracheophyta</taxon>
        <taxon>Spermatophyta</taxon>
        <taxon>Magnoliopsida</taxon>
        <taxon>eudicotyledons</taxon>
        <taxon>Gunneridae</taxon>
        <taxon>Pentapetalae</taxon>
        <taxon>rosids</taxon>
        <taxon>fabids</taxon>
        <taxon>Rosales</taxon>
        <taxon>Moraceae</taxon>
        <taxon>Ficeae</taxon>
        <taxon>Ficus</taxon>
    </lineage>
</organism>
<feature type="region of interest" description="Disordered" evidence="1">
    <location>
        <begin position="90"/>
        <end position="125"/>
    </location>
</feature>
<evidence type="ECO:0000256" key="1">
    <source>
        <dbReference type="SAM" id="MobiDB-lite"/>
    </source>
</evidence>
<dbReference type="Proteomes" id="UP001187192">
    <property type="component" value="Unassembled WGS sequence"/>
</dbReference>
<sequence>MATAPVKSPLHNFPLPFLKWGGGKNHASGSHRCRRTISADSSPVTDHCEAAAEAERNESSEAEPSRAHRVGSRTVRNRFAAPFASCSVVAAEKKESDEDAGGEGKEGNDREAAEEEEAAMMVQKPWNLRPRKALFSKAAPIGSKSGELQEPEAVGAGGGHQNENLNQLPLKSMRLRGSSETQQSSEKKEKRKFWIALSREEIEEDIFVMTGSRPARRPRKRPKNVQKQLDACFPGLWLVGITADAYRIADAPVKGEWLCVAPVTLRPQLRLPYIVGGQSSKVCKSLFDTTGLIHCLLPSSGRAVFFVQLSFSQDEPVMSSFPLLPRKVKKHILDLVAAIKEVDTKSEEESGRVRIYVDIVGSKSGRYVF</sequence>
<dbReference type="InterPro" id="IPR012438">
    <property type="entry name" value="DUF1639"/>
</dbReference>
<feature type="region of interest" description="Disordered" evidence="1">
    <location>
        <begin position="19"/>
        <end position="76"/>
    </location>
</feature>
<reference evidence="2" key="1">
    <citation type="submission" date="2023-07" db="EMBL/GenBank/DDBJ databases">
        <title>draft genome sequence of fig (Ficus carica).</title>
        <authorList>
            <person name="Takahashi T."/>
            <person name="Nishimura K."/>
        </authorList>
    </citation>
    <scope>NUCLEOTIDE SEQUENCE</scope>
</reference>
<feature type="compositionally biased region" description="Basic and acidic residues" evidence="1">
    <location>
        <begin position="91"/>
        <end position="111"/>
    </location>
</feature>
<comment type="caution">
    <text evidence="2">The sequence shown here is derived from an EMBL/GenBank/DDBJ whole genome shotgun (WGS) entry which is preliminary data.</text>
</comment>
<name>A0AA87ZQZ8_FICCA</name>
<feature type="compositionally biased region" description="Basic and acidic residues" evidence="1">
    <location>
        <begin position="46"/>
        <end position="66"/>
    </location>
</feature>
<proteinExistence type="predicted"/>
<keyword evidence="3" id="KW-1185">Reference proteome</keyword>
<evidence type="ECO:0000313" key="3">
    <source>
        <dbReference type="Proteomes" id="UP001187192"/>
    </source>
</evidence>